<evidence type="ECO:0000313" key="3">
    <source>
        <dbReference type="Proteomes" id="UP000230002"/>
    </source>
</evidence>
<feature type="compositionally biased region" description="Pro residues" evidence="1">
    <location>
        <begin position="54"/>
        <end position="65"/>
    </location>
</feature>
<name>A0A2G8S1X8_9APHY</name>
<dbReference type="STRING" id="1077348.A0A2G8S1X8"/>
<gene>
    <name evidence="2" type="ORF">GSI_10719</name>
</gene>
<protein>
    <submittedName>
        <fullName evidence="2">Uncharacterized protein</fullName>
    </submittedName>
</protein>
<comment type="caution">
    <text evidence="2">The sequence shown here is derived from an EMBL/GenBank/DDBJ whole genome shotgun (WGS) entry which is preliminary data.</text>
</comment>
<evidence type="ECO:0000256" key="1">
    <source>
        <dbReference type="SAM" id="MobiDB-lite"/>
    </source>
</evidence>
<feature type="region of interest" description="Disordered" evidence="1">
    <location>
        <begin position="54"/>
        <end position="114"/>
    </location>
</feature>
<feature type="region of interest" description="Disordered" evidence="1">
    <location>
        <begin position="137"/>
        <end position="175"/>
    </location>
</feature>
<sequence length="342" mass="37168">MSAPAVIRFPPPPPTRNDLSSEQRAKLIRTNNKLGQVLGSTPHVLDLSYAVPPTPHTVLPAPPKTPTSSKNPFRGHIRKKSTPKADIDAMRADAKSPDSVASTASRRSTSSVRVKTDELAWRTPYSVQRPPLLQLSVPLSTSPSRKPKLDTIPGSPPFDEAPGAPEAPTFSVPSDAAMRREKMRRVRKMLGDGVPHELVFPCSPNGSESEEDSPLIETPVSPISMSREWLLVDVNMNKPLPTPRAHEVSKPLPVPTSAPAASPQKKARRDRLYKERPKDKPSKGVRRLESIAEGAADARIESITVVGVSASAGMDGRGKSRRFIRGDVPFDQIGTAWGGHMW</sequence>
<feature type="compositionally biased region" description="Low complexity" evidence="1">
    <location>
        <begin position="99"/>
        <end position="113"/>
    </location>
</feature>
<feature type="compositionally biased region" description="Basic and acidic residues" evidence="1">
    <location>
        <begin position="270"/>
        <end position="286"/>
    </location>
</feature>
<reference evidence="2 3" key="1">
    <citation type="journal article" date="2015" name="Sci. Rep.">
        <title>Chromosome-level genome map provides insights into diverse defense mechanisms in the medicinal fungus Ganoderma sinense.</title>
        <authorList>
            <person name="Zhu Y."/>
            <person name="Xu J."/>
            <person name="Sun C."/>
            <person name="Zhou S."/>
            <person name="Xu H."/>
            <person name="Nelson D.R."/>
            <person name="Qian J."/>
            <person name="Song J."/>
            <person name="Luo H."/>
            <person name="Xiang L."/>
            <person name="Li Y."/>
            <person name="Xu Z."/>
            <person name="Ji A."/>
            <person name="Wang L."/>
            <person name="Lu S."/>
            <person name="Hayward A."/>
            <person name="Sun W."/>
            <person name="Li X."/>
            <person name="Schwartz D.C."/>
            <person name="Wang Y."/>
            <person name="Chen S."/>
        </authorList>
    </citation>
    <scope>NUCLEOTIDE SEQUENCE [LARGE SCALE GENOMIC DNA]</scope>
    <source>
        <strain evidence="2 3">ZZ0214-1</strain>
    </source>
</reference>
<feature type="compositionally biased region" description="Basic and acidic residues" evidence="1">
    <location>
        <begin position="83"/>
        <end position="96"/>
    </location>
</feature>
<feature type="region of interest" description="Disordered" evidence="1">
    <location>
        <begin position="197"/>
        <end position="216"/>
    </location>
</feature>
<proteinExistence type="predicted"/>
<dbReference type="OrthoDB" id="3215907at2759"/>
<feature type="region of interest" description="Disordered" evidence="1">
    <location>
        <begin position="241"/>
        <end position="286"/>
    </location>
</feature>
<evidence type="ECO:0000313" key="2">
    <source>
        <dbReference type="EMBL" id="PIL27568.1"/>
    </source>
</evidence>
<dbReference type="Proteomes" id="UP000230002">
    <property type="component" value="Unassembled WGS sequence"/>
</dbReference>
<feature type="compositionally biased region" description="Basic residues" evidence="1">
    <location>
        <begin position="73"/>
        <end position="82"/>
    </location>
</feature>
<dbReference type="AlphaFoldDB" id="A0A2G8S1X8"/>
<dbReference type="EMBL" id="AYKW01000034">
    <property type="protein sequence ID" value="PIL27568.1"/>
    <property type="molecule type" value="Genomic_DNA"/>
</dbReference>
<feature type="region of interest" description="Disordered" evidence="1">
    <location>
        <begin position="1"/>
        <end position="21"/>
    </location>
</feature>
<keyword evidence="3" id="KW-1185">Reference proteome</keyword>
<organism evidence="2 3">
    <name type="scientific">Ganoderma sinense ZZ0214-1</name>
    <dbReference type="NCBI Taxonomy" id="1077348"/>
    <lineage>
        <taxon>Eukaryota</taxon>
        <taxon>Fungi</taxon>
        <taxon>Dikarya</taxon>
        <taxon>Basidiomycota</taxon>
        <taxon>Agaricomycotina</taxon>
        <taxon>Agaricomycetes</taxon>
        <taxon>Polyporales</taxon>
        <taxon>Polyporaceae</taxon>
        <taxon>Ganoderma</taxon>
    </lineage>
</organism>
<accession>A0A2G8S1X8</accession>